<evidence type="ECO:0000313" key="2">
    <source>
        <dbReference type="EMBL" id="USQ14929.1"/>
    </source>
</evidence>
<dbReference type="Proteomes" id="UP001057474">
    <property type="component" value="Chromosome"/>
</dbReference>
<name>A0ABY4YBP5_9GAMM</name>
<evidence type="ECO:0000313" key="3">
    <source>
        <dbReference type="Proteomes" id="UP001057474"/>
    </source>
</evidence>
<feature type="signal peptide" evidence="1">
    <location>
        <begin position="1"/>
        <end position="21"/>
    </location>
</feature>
<keyword evidence="3" id="KW-1185">Reference proteome</keyword>
<proteinExistence type="predicted"/>
<accession>A0ABY4YBP5</accession>
<dbReference type="RefSeq" id="WP_252581947.1">
    <property type="nucleotide sequence ID" value="NZ_CP071527.1"/>
</dbReference>
<protein>
    <submittedName>
        <fullName evidence="2">Uncharacterized protein</fullName>
    </submittedName>
</protein>
<organism evidence="2 3">
    <name type="scientific">Legionella lytica</name>
    <dbReference type="NCBI Taxonomy" id="96232"/>
    <lineage>
        <taxon>Bacteria</taxon>
        <taxon>Pseudomonadati</taxon>
        <taxon>Pseudomonadota</taxon>
        <taxon>Gammaproteobacteria</taxon>
        <taxon>Legionellales</taxon>
        <taxon>Legionellaceae</taxon>
        <taxon>Legionella</taxon>
    </lineage>
</organism>
<keyword evidence="1" id="KW-0732">Signal</keyword>
<feature type="chain" id="PRO_5045346458" evidence="1">
    <location>
        <begin position="22"/>
        <end position="67"/>
    </location>
</feature>
<reference evidence="2" key="1">
    <citation type="submission" date="2021-03" db="EMBL/GenBank/DDBJ databases">
        <title>Legionella lytica PCM 2298.</title>
        <authorList>
            <person name="Koper P."/>
        </authorList>
    </citation>
    <scope>NUCLEOTIDE SEQUENCE</scope>
    <source>
        <strain evidence="2">PCM 2298</strain>
    </source>
</reference>
<evidence type="ECO:0000256" key="1">
    <source>
        <dbReference type="SAM" id="SignalP"/>
    </source>
</evidence>
<dbReference type="EMBL" id="CP071527">
    <property type="protein sequence ID" value="USQ14929.1"/>
    <property type="molecule type" value="Genomic_DNA"/>
</dbReference>
<gene>
    <name evidence="2" type="ORF">J2N86_06440</name>
</gene>
<sequence>MSRYKLTTLILCFFLAFTANASQLEAQELCVKKTVSRCMAQCQKTKTINCATACPEMAHNQCRQAGV</sequence>